<evidence type="ECO:0000313" key="7">
    <source>
        <dbReference type="EMBL" id="KAK9112503.1"/>
    </source>
</evidence>
<evidence type="ECO:0000256" key="1">
    <source>
        <dbReference type="ARBA" id="ARBA00023015"/>
    </source>
</evidence>
<keyword evidence="4" id="KW-0539">Nucleus</keyword>
<evidence type="ECO:0000256" key="2">
    <source>
        <dbReference type="ARBA" id="ARBA00023125"/>
    </source>
</evidence>
<dbReference type="Gene3D" id="2.170.150.80">
    <property type="entry name" value="NAC domain"/>
    <property type="match status" value="1"/>
</dbReference>
<feature type="region of interest" description="Disordered" evidence="5">
    <location>
        <begin position="36"/>
        <end position="80"/>
    </location>
</feature>
<reference evidence="7 8" key="1">
    <citation type="submission" date="2024-01" db="EMBL/GenBank/DDBJ databases">
        <title>Genome assemblies of Stephania.</title>
        <authorList>
            <person name="Yang L."/>
        </authorList>
    </citation>
    <scope>NUCLEOTIDE SEQUENCE [LARGE SCALE GENOMIC DNA]</scope>
    <source>
        <strain evidence="7">JXDWG</strain>
        <tissue evidence="7">Leaf</tissue>
    </source>
</reference>
<dbReference type="Pfam" id="PF02365">
    <property type="entry name" value="NAM"/>
    <property type="match status" value="1"/>
</dbReference>
<accession>A0AAP0ICB3</accession>
<evidence type="ECO:0000256" key="3">
    <source>
        <dbReference type="ARBA" id="ARBA00023163"/>
    </source>
</evidence>
<organism evidence="7 8">
    <name type="scientific">Stephania cephalantha</name>
    <dbReference type="NCBI Taxonomy" id="152367"/>
    <lineage>
        <taxon>Eukaryota</taxon>
        <taxon>Viridiplantae</taxon>
        <taxon>Streptophyta</taxon>
        <taxon>Embryophyta</taxon>
        <taxon>Tracheophyta</taxon>
        <taxon>Spermatophyta</taxon>
        <taxon>Magnoliopsida</taxon>
        <taxon>Ranunculales</taxon>
        <taxon>Menispermaceae</taxon>
        <taxon>Menispermoideae</taxon>
        <taxon>Cissampelideae</taxon>
        <taxon>Stephania</taxon>
    </lineage>
</organism>
<name>A0AAP0ICB3_9MAGN</name>
<dbReference type="AlphaFoldDB" id="A0AAP0ICB3"/>
<dbReference type="PROSITE" id="PS51005">
    <property type="entry name" value="NAC"/>
    <property type="match status" value="1"/>
</dbReference>
<keyword evidence="3" id="KW-0804">Transcription</keyword>
<dbReference type="Proteomes" id="UP001419268">
    <property type="component" value="Unassembled WGS sequence"/>
</dbReference>
<comment type="caution">
    <text evidence="7">The sequence shown here is derived from an EMBL/GenBank/DDBJ whole genome shotgun (WGS) entry which is preliminary data.</text>
</comment>
<feature type="compositionally biased region" description="Gly residues" evidence="5">
    <location>
        <begin position="42"/>
        <end position="55"/>
    </location>
</feature>
<dbReference type="InterPro" id="IPR036093">
    <property type="entry name" value="NAC_dom_sf"/>
</dbReference>
<dbReference type="GO" id="GO:0003677">
    <property type="term" value="F:DNA binding"/>
    <property type="evidence" value="ECO:0007669"/>
    <property type="project" value="UniProtKB-KW"/>
</dbReference>
<evidence type="ECO:0000313" key="8">
    <source>
        <dbReference type="Proteomes" id="UP001419268"/>
    </source>
</evidence>
<dbReference type="EMBL" id="JBBNAG010000008">
    <property type="protein sequence ID" value="KAK9112503.1"/>
    <property type="molecule type" value="Genomic_DNA"/>
</dbReference>
<evidence type="ECO:0000256" key="5">
    <source>
        <dbReference type="SAM" id="MobiDB-lite"/>
    </source>
</evidence>
<feature type="domain" description="NAC" evidence="6">
    <location>
        <begin position="86"/>
        <end position="243"/>
    </location>
</feature>
<dbReference type="GO" id="GO:0006355">
    <property type="term" value="P:regulation of DNA-templated transcription"/>
    <property type="evidence" value="ECO:0007669"/>
    <property type="project" value="InterPro"/>
</dbReference>
<keyword evidence="2" id="KW-0238">DNA-binding</keyword>
<evidence type="ECO:0000256" key="4">
    <source>
        <dbReference type="ARBA" id="ARBA00023242"/>
    </source>
</evidence>
<keyword evidence="1" id="KW-0805">Transcription regulation</keyword>
<sequence>MALTLNCNIKHDFYIECNFVQANGAVMVFLTGRKRESDKDGSGGGGGEVGGGGESSAGWGTKCGGRHQRQDGGSAQWRCREDGSAVGSGCEGEGGKGKLIEAFEGDKVLVDLIDCSLVLGSLSGQIRDSGEVGERCLHEKKGRAKEWYFFSRVTKKHGNGSRLSRSVAGQKELFWRASTGEKKIGGYNGQLLGKRTTLNYYEGKDSKTDWIMQEYILLPPQDHLHHPLNSKFEDQALCKIYKNNRNKDATTSTSTTTKTSTVLD</sequence>
<proteinExistence type="predicted"/>
<protein>
    <recommendedName>
        <fullName evidence="6">NAC domain-containing protein</fullName>
    </recommendedName>
</protein>
<keyword evidence="8" id="KW-1185">Reference proteome</keyword>
<dbReference type="InterPro" id="IPR003441">
    <property type="entry name" value="NAC-dom"/>
</dbReference>
<gene>
    <name evidence="7" type="ORF">Scep_020022</name>
</gene>
<dbReference type="SUPFAM" id="SSF101941">
    <property type="entry name" value="NAC domain"/>
    <property type="match status" value="1"/>
</dbReference>
<dbReference type="PANTHER" id="PTHR31719:SF94">
    <property type="entry name" value="PROTEIN ATAF2"/>
    <property type="match status" value="1"/>
</dbReference>
<dbReference type="PANTHER" id="PTHR31719">
    <property type="entry name" value="NAC TRANSCRIPTION FACTOR 56"/>
    <property type="match status" value="1"/>
</dbReference>
<evidence type="ECO:0000259" key="6">
    <source>
        <dbReference type="PROSITE" id="PS51005"/>
    </source>
</evidence>